<organism evidence="3 4">
    <name type="scientific">Candidatus Nephthysia bennettiae</name>
    <dbReference type="NCBI Taxonomy" id="3127016"/>
    <lineage>
        <taxon>Bacteria</taxon>
        <taxon>Bacillati</taxon>
        <taxon>Candidatus Dormiibacterota</taxon>
        <taxon>Candidatus Dormibacteria</taxon>
        <taxon>Candidatus Dormibacterales</taxon>
        <taxon>Candidatus Dormibacteraceae</taxon>
        <taxon>Candidatus Nephthysia</taxon>
    </lineage>
</organism>
<dbReference type="EMBL" id="JAEKNR010000136">
    <property type="protein sequence ID" value="MBJ7599010.1"/>
    <property type="molecule type" value="Genomic_DNA"/>
</dbReference>
<keyword evidence="4" id="KW-1185">Reference proteome</keyword>
<comment type="caution">
    <text evidence="3">The sequence shown here is derived from an EMBL/GenBank/DDBJ whole genome shotgun (WGS) entry which is preliminary data.</text>
</comment>
<dbReference type="Gene3D" id="3.40.1610.10">
    <property type="entry name" value="CV3147-like domain"/>
    <property type="match status" value="1"/>
</dbReference>
<dbReference type="Pfam" id="PF06032">
    <property type="entry name" value="S-Me-THD_N"/>
    <property type="match status" value="1"/>
</dbReference>
<dbReference type="InterPro" id="IPR024071">
    <property type="entry name" value="S-Me-THD_C_sf"/>
</dbReference>
<sequence length="365" mass="39150">MARSVTEQDLEDLARGAAVLGTGGGGNPYIGKLIAQQAIRKHGPVQLVSAGEVPDDALVVQSAMMGAPTVMVEKLPAGDEISRAFEALQSYLGKPVTHATCAEAGGLNSTIPFVTAAALGLPLVDADGMGRAFPEIQMIVPTMYGVAATPMAIADEKGNAGILNTIDNRWTERLARSMTIDMGCSAFIALYAMSGRQLKEAMVHDTLSLAQDLGRVIREANQEHTDAVAAVVDRVRGRFIFQGKVADLWRRTEAGFAKGGARLEGVDRYSGSVLDLRFQNEHLVAIRDGEVQASVPDLIIVLDAESGQPITTEEIRYGFRVSVLGAPCDPRWRTPAGLQLVGPRYFGYDFDYVPLEDRLPVQVPS</sequence>
<feature type="domain" description="S-Me-THD N-terminal" evidence="1">
    <location>
        <begin position="8"/>
        <end position="164"/>
    </location>
</feature>
<evidence type="ECO:0000313" key="3">
    <source>
        <dbReference type="EMBL" id="MBJ7599010.1"/>
    </source>
</evidence>
<evidence type="ECO:0000259" key="1">
    <source>
        <dbReference type="Pfam" id="PF06032"/>
    </source>
</evidence>
<dbReference type="AlphaFoldDB" id="A0A934KB85"/>
<reference evidence="3" key="1">
    <citation type="submission" date="2020-10" db="EMBL/GenBank/DDBJ databases">
        <title>Ca. Dormibacterota MAGs.</title>
        <authorList>
            <person name="Montgomery K."/>
        </authorList>
    </citation>
    <scope>NUCLEOTIDE SEQUENCE [LARGE SCALE GENOMIC DNA]</scope>
    <source>
        <strain evidence="3">SC8812_S17_10</strain>
    </source>
</reference>
<gene>
    <name evidence="3" type="ORF">JF922_13120</name>
</gene>
<accession>A0A934KB85</accession>
<evidence type="ECO:0000259" key="2">
    <source>
        <dbReference type="Pfam" id="PF20906"/>
    </source>
</evidence>
<proteinExistence type="predicted"/>
<feature type="domain" description="S-Me-THD-like C-terminal" evidence="2">
    <location>
        <begin position="167"/>
        <end position="355"/>
    </location>
</feature>
<evidence type="ECO:0000313" key="4">
    <source>
        <dbReference type="Proteomes" id="UP000612893"/>
    </source>
</evidence>
<dbReference type="InterPro" id="IPR027479">
    <property type="entry name" value="S-Me-THD_N_sf"/>
</dbReference>
<dbReference type="RefSeq" id="WP_338202327.1">
    <property type="nucleotide sequence ID" value="NZ_JAEKNR010000136.1"/>
</dbReference>
<dbReference type="Gene3D" id="2.40.390.10">
    <property type="entry name" value="CV3147-like"/>
    <property type="match status" value="1"/>
</dbReference>
<dbReference type="SUPFAM" id="SSF160991">
    <property type="entry name" value="CV3147-like"/>
    <property type="match status" value="1"/>
</dbReference>
<dbReference type="Proteomes" id="UP000612893">
    <property type="component" value="Unassembled WGS sequence"/>
</dbReference>
<protein>
    <submittedName>
        <fullName evidence="3">DUF917 domain-containing protein</fullName>
    </submittedName>
</protein>
<dbReference type="InterPro" id="IPR010318">
    <property type="entry name" value="S-Me-THD_N"/>
</dbReference>
<dbReference type="InterPro" id="IPR048350">
    <property type="entry name" value="S-Me-THD-like_C"/>
</dbReference>
<name>A0A934KB85_9BACT</name>
<dbReference type="Pfam" id="PF20906">
    <property type="entry name" value="S-Me-THD_C"/>
    <property type="match status" value="1"/>
</dbReference>